<reference evidence="2" key="1">
    <citation type="submission" date="2020-06" db="EMBL/GenBank/DDBJ databases">
        <authorList>
            <person name="Li T."/>
            <person name="Hu X."/>
            <person name="Zhang T."/>
            <person name="Song X."/>
            <person name="Zhang H."/>
            <person name="Dai N."/>
            <person name="Sheng W."/>
            <person name="Hou X."/>
            <person name="Wei L."/>
        </authorList>
    </citation>
    <scope>NUCLEOTIDE SEQUENCE</scope>
    <source>
        <strain evidence="2">KEN1</strain>
        <tissue evidence="2">Leaf</tissue>
    </source>
</reference>
<dbReference type="InterPro" id="IPR057670">
    <property type="entry name" value="SH3_retrovirus"/>
</dbReference>
<dbReference type="Pfam" id="PF25597">
    <property type="entry name" value="SH3_retrovirus"/>
    <property type="match status" value="1"/>
</dbReference>
<protein>
    <submittedName>
        <fullName evidence="2">Mitochondrial protein</fullName>
    </submittedName>
</protein>
<dbReference type="EMBL" id="JACGWN010000184">
    <property type="protein sequence ID" value="KAL0386382.1"/>
    <property type="molecule type" value="Genomic_DNA"/>
</dbReference>
<evidence type="ECO:0000313" key="2">
    <source>
        <dbReference type="EMBL" id="KAL0386382.1"/>
    </source>
</evidence>
<organism evidence="2">
    <name type="scientific">Sesamum latifolium</name>
    <dbReference type="NCBI Taxonomy" id="2727402"/>
    <lineage>
        <taxon>Eukaryota</taxon>
        <taxon>Viridiplantae</taxon>
        <taxon>Streptophyta</taxon>
        <taxon>Embryophyta</taxon>
        <taxon>Tracheophyta</taxon>
        <taxon>Spermatophyta</taxon>
        <taxon>Magnoliopsida</taxon>
        <taxon>eudicotyledons</taxon>
        <taxon>Gunneridae</taxon>
        <taxon>Pentapetalae</taxon>
        <taxon>asterids</taxon>
        <taxon>lamiids</taxon>
        <taxon>Lamiales</taxon>
        <taxon>Pedaliaceae</taxon>
        <taxon>Sesamum</taxon>
    </lineage>
</organism>
<dbReference type="AlphaFoldDB" id="A0AAW2S201"/>
<dbReference type="PANTHER" id="PTHR42648">
    <property type="entry name" value="TRANSPOSASE, PUTATIVE-RELATED"/>
    <property type="match status" value="1"/>
</dbReference>
<evidence type="ECO:0000259" key="1">
    <source>
        <dbReference type="Pfam" id="PF25597"/>
    </source>
</evidence>
<name>A0AAW2S201_9LAMI</name>
<feature type="domain" description="Retroviral polymerase SH3-like" evidence="1">
    <location>
        <begin position="44"/>
        <end position="101"/>
    </location>
</feature>
<dbReference type="PANTHER" id="PTHR42648:SF27">
    <property type="entry name" value="RNA-DIRECTED DNA POLYMERASE"/>
    <property type="match status" value="1"/>
</dbReference>
<reference evidence="2" key="2">
    <citation type="journal article" date="2024" name="Plant">
        <title>Genomic evolution and insights into agronomic trait innovations of Sesamum species.</title>
        <authorList>
            <person name="Miao H."/>
            <person name="Wang L."/>
            <person name="Qu L."/>
            <person name="Liu H."/>
            <person name="Sun Y."/>
            <person name="Le M."/>
            <person name="Wang Q."/>
            <person name="Wei S."/>
            <person name="Zheng Y."/>
            <person name="Lin W."/>
            <person name="Duan Y."/>
            <person name="Cao H."/>
            <person name="Xiong S."/>
            <person name="Wang X."/>
            <person name="Wei L."/>
            <person name="Li C."/>
            <person name="Ma Q."/>
            <person name="Ju M."/>
            <person name="Zhao R."/>
            <person name="Li G."/>
            <person name="Mu C."/>
            <person name="Tian Q."/>
            <person name="Mei H."/>
            <person name="Zhang T."/>
            <person name="Gao T."/>
            <person name="Zhang H."/>
        </authorList>
    </citation>
    <scope>NUCLEOTIDE SEQUENCE</scope>
    <source>
        <strain evidence="2">KEN1</strain>
    </source>
</reference>
<sequence>MWGYAYLTAAHILNKTPSKAFDKTPYEIWVGRVPKLSFLRVWGCQAYVKRLQPEKLEPRSDKVFFVGYPKETKGYYFYNQSENKVFMARNGVVLESQYFLKSQVGEMFILRSSRRSATNYFSSGSSGDMDEPTTYKAAMAYSEKWFIAMKSEMESMYDKKFGT</sequence>
<gene>
    <name evidence="2" type="ORF">Slati_4559500</name>
</gene>
<accession>A0AAW2S201</accession>
<dbReference type="InterPro" id="IPR039537">
    <property type="entry name" value="Retrotran_Ty1/copia-like"/>
</dbReference>
<comment type="caution">
    <text evidence="2">The sequence shown here is derived from an EMBL/GenBank/DDBJ whole genome shotgun (WGS) entry which is preliminary data.</text>
</comment>
<proteinExistence type="predicted"/>